<dbReference type="OrthoDB" id="10249572at2759"/>
<dbReference type="GO" id="GO:0007269">
    <property type="term" value="P:neurotransmitter secretion"/>
    <property type="evidence" value="ECO:0007669"/>
    <property type="project" value="TreeGrafter"/>
</dbReference>
<dbReference type="Pfam" id="PF02750">
    <property type="entry name" value="Synapsin_C"/>
    <property type="match status" value="1"/>
</dbReference>
<protein>
    <recommendedName>
        <fullName evidence="1">Synapsin ATP-binding domain-containing protein</fullName>
    </recommendedName>
</protein>
<dbReference type="Gene3D" id="3.30.470.20">
    <property type="entry name" value="ATP-grasp fold, B domain"/>
    <property type="match status" value="1"/>
</dbReference>
<proteinExistence type="predicted"/>
<dbReference type="AlphaFoldDB" id="A0A3P6SR35"/>
<dbReference type="InterPro" id="IPR020898">
    <property type="entry name" value="Synapsin_ATP-bd_dom"/>
</dbReference>
<dbReference type="GO" id="GO:0030672">
    <property type="term" value="C:synaptic vesicle membrane"/>
    <property type="evidence" value="ECO:0007669"/>
    <property type="project" value="TreeGrafter"/>
</dbReference>
<accession>A0A3P6SR35</accession>
<sequence>MDNYSDTPKTSFLLIITRFAMWINEVSSLFGGLDMCSIKVVQDTNGDYFIQDVFGSEFALLGDGQEEDRMRIAELVLQKMEELIRAPAALTPFTIPFSLQEGHRAIDLCDNRASRYQSEFHQLAYADDANSHLSRVYL</sequence>
<dbReference type="EMBL" id="UYRU01041842">
    <property type="protein sequence ID" value="VDK70380.1"/>
    <property type="molecule type" value="Genomic_DNA"/>
</dbReference>
<gene>
    <name evidence="2" type="ORF">DILT_LOCUS2239</name>
</gene>
<feature type="domain" description="Synapsin ATP-binding" evidence="1">
    <location>
        <begin position="16"/>
        <end position="81"/>
    </location>
</feature>
<keyword evidence="3" id="KW-1185">Reference proteome</keyword>
<dbReference type="PANTHER" id="PTHR10841">
    <property type="entry name" value="SYNAPSIN"/>
    <property type="match status" value="1"/>
</dbReference>
<feature type="non-terminal residue" evidence="2">
    <location>
        <position position="138"/>
    </location>
</feature>
<organism evidence="2 3">
    <name type="scientific">Dibothriocephalus latus</name>
    <name type="common">Fish tapeworm</name>
    <name type="synonym">Diphyllobothrium latum</name>
    <dbReference type="NCBI Taxonomy" id="60516"/>
    <lineage>
        <taxon>Eukaryota</taxon>
        <taxon>Metazoa</taxon>
        <taxon>Spiralia</taxon>
        <taxon>Lophotrochozoa</taxon>
        <taxon>Platyhelminthes</taxon>
        <taxon>Cestoda</taxon>
        <taxon>Eucestoda</taxon>
        <taxon>Diphyllobothriidea</taxon>
        <taxon>Diphyllobothriidae</taxon>
        <taxon>Dibothriocephalus</taxon>
    </lineage>
</organism>
<evidence type="ECO:0000259" key="1">
    <source>
        <dbReference type="Pfam" id="PF02750"/>
    </source>
</evidence>
<dbReference type="PANTHER" id="PTHR10841:SF17">
    <property type="entry name" value="SYNAPSIN"/>
    <property type="match status" value="1"/>
</dbReference>
<evidence type="ECO:0000313" key="2">
    <source>
        <dbReference type="EMBL" id="VDK70380.1"/>
    </source>
</evidence>
<reference evidence="2 3" key="1">
    <citation type="submission" date="2018-11" db="EMBL/GenBank/DDBJ databases">
        <authorList>
            <consortium name="Pathogen Informatics"/>
        </authorList>
    </citation>
    <scope>NUCLEOTIDE SEQUENCE [LARGE SCALE GENOMIC DNA]</scope>
</reference>
<dbReference type="Proteomes" id="UP000281553">
    <property type="component" value="Unassembled WGS sequence"/>
</dbReference>
<evidence type="ECO:0000313" key="3">
    <source>
        <dbReference type="Proteomes" id="UP000281553"/>
    </source>
</evidence>
<name>A0A3P6SR35_DIBLA</name>